<feature type="transmembrane region" description="Helical" evidence="13">
    <location>
        <begin position="6"/>
        <end position="28"/>
    </location>
</feature>
<dbReference type="SUPFAM" id="SSF48264">
    <property type="entry name" value="Cytochrome P450"/>
    <property type="match status" value="1"/>
</dbReference>
<reference evidence="14" key="2">
    <citation type="submission" date="2023-05" db="EMBL/GenBank/DDBJ databases">
        <authorList>
            <consortium name="Lawrence Berkeley National Laboratory"/>
            <person name="Steindorff A."/>
            <person name="Hensen N."/>
            <person name="Bonometti L."/>
            <person name="Westerberg I."/>
            <person name="Brannstrom I.O."/>
            <person name="Guillou S."/>
            <person name="Cros-Aarteil S."/>
            <person name="Calhoun S."/>
            <person name="Haridas S."/>
            <person name="Kuo A."/>
            <person name="Mondo S."/>
            <person name="Pangilinan J."/>
            <person name="Riley R."/>
            <person name="Labutti K."/>
            <person name="Andreopoulos B."/>
            <person name="Lipzen A."/>
            <person name="Chen C."/>
            <person name="Yanf M."/>
            <person name="Daum C."/>
            <person name="Ng V."/>
            <person name="Clum A."/>
            <person name="Ohm R."/>
            <person name="Martin F."/>
            <person name="Silar P."/>
            <person name="Natvig D."/>
            <person name="Lalanne C."/>
            <person name="Gautier V."/>
            <person name="Ament-Velasquez S.L."/>
            <person name="Kruys A."/>
            <person name="Hutchinson M.I."/>
            <person name="Powell A.J."/>
            <person name="Barry K."/>
            <person name="Miller A.N."/>
            <person name="Grigoriev I.V."/>
            <person name="Debuchy R."/>
            <person name="Gladieux P."/>
            <person name="Thoren M.H."/>
            <person name="Johannesson H."/>
        </authorList>
    </citation>
    <scope>NUCLEOTIDE SEQUENCE</scope>
    <source>
        <strain evidence="14">CBS 990.96</strain>
    </source>
</reference>
<proteinExistence type="inferred from homology"/>
<comment type="subcellular location">
    <subcellularLocation>
        <location evidence="2">Membrane</location>
    </subcellularLocation>
</comment>
<evidence type="ECO:0000256" key="1">
    <source>
        <dbReference type="ARBA" id="ARBA00001971"/>
    </source>
</evidence>
<dbReference type="GO" id="GO:0004497">
    <property type="term" value="F:monooxygenase activity"/>
    <property type="evidence" value="ECO:0007669"/>
    <property type="project" value="UniProtKB-KW"/>
</dbReference>
<dbReference type="EMBL" id="MU865651">
    <property type="protein sequence ID" value="KAK4220739.1"/>
    <property type="molecule type" value="Genomic_DNA"/>
</dbReference>
<dbReference type="GO" id="GO:0016020">
    <property type="term" value="C:membrane"/>
    <property type="evidence" value="ECO:0007669"/>
    <property type="project" value="UniProtKB-SubCell"/>
</dbReference>
<dbReference type="GO" id="GO:0005506">
    <property type="term" value="F:iron ion binding"/>
    <property type="evidence" value="ECO:0007669"/>
    <property type="project" value="InterPro"/>
</dbReference>
<dbReference type="CDD" id="cd11041">
    <property type="entry name" value="CYP503A1-like"/>
    <property type="match status" value="1"/>
</dbReference>
<comment type="cofactor">
    <cofactor evidence="1 12">
        <name>heme</name>
        <dbReference type="ChEBI" id="CHEBI:30413"/>
    </cofactor>
</comment>
<dbReference type="PANTHER" id="PTHR46206:SF5">
    <property type="entry name" value="P450, PUTATIVE (EUROFUNG)-RELATED"/>
    <property type="match status" value="1"/>
</dbReference>
<dbReference type="InterPro" id="IPR036396">
    <property type="entry name" value="Cyt_P450_sf"/>
</dbReference>
<dbReference type="Gene3D" id="1.10.630.10">
    <property type="entry name" value="Cytochrome P450"/>
    <property type="match status" value="1"/>
</dbReference>
<evidence type="ECO:0000256" key="11">
    <source>
        <dbReference type="ARBA" id="ARBA00023136"/>
    </source>
</evidence>
<accession>A0AAN6YKG8</accession>
<dbReference type="InterPro" id="IPR002403">
    <property type="entry name" value="Cyt_P450_E_grp-IV"/>
</dbReference>
<keyword evidence="9 12" id="KW-0408">Iron</keyword>
<keyword evidence="7 13" id="KW-1133">Transmembrane helix</keyword>
<name>A0AAN6YKG8_9PEZI</name>
<keyword evidence="15" id="KW-1185">Reference proteome</keyword>
<reference evidence="14" key="1">
    <citation type="journal article" date="2023" name="Mol. Phylogenet. Evol.">
        <title>Genome-scale phylogeny and comparative genomics of the fungal order Sordariales.</title>
        <authorList>
            <person name="Hensen N."/>
            <person name="Bonometti L."/>
            <person name="Westerberg I."/>
            <person name="Brannstrom I.O."/>
            <person name="Guillou S."/>
            <person name="Cros-Aarteil S."/>
            <person name="Calhoun S."/>
            <person name="Haridas S."/>
            <person name="Kuo A."/>
            <person name="Mondo S."/>
            <person name="Pangilinan J."/>
            <person name="Riley R."/>
            <person name="LaButti K."/>
            <person name="Andreopoulos B."/>
            <person name="Lipzen A."/>
            <person name="Chen C."/>
            <person name="Yan M."/>
            <person name="Daum C."/>
            <person name="Ng V."/>
            <person name="Clum A."/>
            <person name="Steindorff A."/>
            <person name="Ohm R.A."/>
            <person name="Martin F."/>
            <person name="Silar P."/>
            <person name="Natvig D.O."/>
            <person name="Lalanne C."/>
            <person name="Gautier V."/>
            <person name="Ament-Velasquez S.L."/>
            <person name="Kruys A."/>
            <person name="Hutchinson M.I."/>
            <person name="Powell A.J."/>
            <person name="Barry K."/>
            <person name="Miller A.N."/>
            <person name="Grigoriev I.V."/>
            <person name="Debuchy R."/>
            <person name="Gladieux P."/>
            <person name="Hiltunen Thoren M."/>
            <person name="Johannesson H."/>
        </authorList>
    </citation>
    <scope>NUCLEOTIDE SEQUENCE</scope>
    <source>
        <strain evidence="14">CBS 990.96</strain>
    </source>
</reference>
<comment type="caution">
    <text evidence="14">The sequence shown here is derived from an EMBL/GenBank/DDBJ whole genome shotgun (WGS) entry which is preliminary data.</text>
</comment>
<evidence type="ECO:0000256" key="9">
    <source>
        <dbReference type="ARBA" id="ARBA00023004"/>
    </source>
</evidence>
<evidence type="ECO:0000313" key="15">
    <source>
        <dbReference type="Proteomes" id="UP001301958"/>
    </source>
</evidence>
<keyword evidence="8" id="KW-0560">Oxidoreductase</keyword>
<evidence type="ECO:0000256" key="7">
    <source>
        <dbReference type="ARBA" id="ARBA00022989"/>
    </source>
</evidence>
<evidence type="ECO:0000256" key="13">
    <source>
        <dbReference type="SAM" id="Phobius"/>
    </source>
</evidence>
<dbReference type="PRINTS" id="PR00465">
    <property type="entry name" value="EP450IV"/>
</dbReference>
<sequence length="529" mass="59962">MLLTTIYSSNLGNLLLSCISLAVIFFFLNRLASISKWFFSSPWHQSPLSLLKRRARAWAFLFRGTAIIEEEYTKADGNPFFVEVPENRYLIVSSWKHVKEIDSAPEHVLSLQGAAKELLQPKHTMSKFNWMDKRGAEGVPLIRTLRVMLTSHLPEVLPDIRRSLNVLMDDTFESLSTKDGKTVTAKLYPMVIKGIAYSNALAFFGEEFAKNEKFMKAGMDFIEQTLLIAEILRLLPKTLSEPVGRFLSSKLNSSQVLFETLLPVAQQRVDERERAKLGQKVPQHKDCIQWTMESAPKATPWSAERIVYELIALWFGSVHITSTTACFAIHDLCLHLEYIEPLRKEIESTGWEAFTQSGGKSFPLLDSFMKESARLTPVESVSTRRMALEPFHLSDGSGIVQPGEWICTAARGMMMDSSVFANPNEFQGFRFVDPLVLEKLDSNTDTLSQQNGGDSVKTNFTDIADWQLWGTGRCACPGRYYAAAVMKTMLGLFVTKYDMKLTDPDAVRYFSWRTFIYPFPGTKVTLSRR</sequence>
<dbReference type="GO" id="GO:0016705">
    <property type="term" value="F:oxidoreductase activity, acting on paired donors, with incorporation or reduction of molecular oxygen"/>
    <property type="evidence" value="ECO:0007669"/>
    <property type="project" value="InterPro"/>
</dbReference>
<evidence type="ECO:0000313" key="14">
    <source>
        <dbReference type="EMBL" id="KAK4220739.1"/>
    </source>
</evidence>
<evidence type="ECO:0000256" key="10">
    <source>
        <dbReference type="ARBA" id="ARBA00023033"/>
    </source>
</evidence>
<evidence type="ECO:0000256" key="12">
    <source>
        <dbReference type="PIRSR" id="PIRSR602403-1"/>
    </source>
</evidence>
<keyword evidence="4 12" id="KW-0349">Heme</keyword>
<evidence type="ECO:0000256" key="8">
    <source>
        <dbReference type="ARBA" id="ARBA00023002"/>
    </source>
</evidence>
<dbReference type="PANTHER" id="PTHR46206">
    <property type="entry name" value="CYTOCHROME P450"/>
    <property type="match status" value="1"/>
</dbReference>
<evidence type="ECO:0000256" key="5">
    <source>
        <dbReference type="ARBA" id="ARBA00022692"/>
    </source>
</evidence>
<dbReference type="InterPro" id="IPR001128">
    <property type="entry name" value="Cyt_P450"/>
</dbReference>
<evidence type="ECO:0000256" key="4">
    <source>
        <dbReference type="ARBA" id="ARBA00022617"/>
    </source>
</evidence>
<gene>
    <name evidence="14" type="ORF">QBC38DRAFT_378411</name>
</gene>
<dbReference type="AlphaFoldDB" id="A0AAN6YKG8"/>
<keyword evidence="11 13" id="KW-0472">Membrane</keyword>
<comment type="similarity">
    <text evidence="3">Belongs to the cytochrome P450 family.</text>
</comment>
<keyword evidence="10" id="KW-0503">Monooxygenase</keyword>
<feature type="binding site" description="axial binding residue" evidence="12">
    <location>
        <position position="476"/>
    </location>
    <ligand>
        <name>heme</name>
        <dbReference type="ChEBI" id="CHEBI:30413"/>
    </ligand>
    <ligandPart>
        <name>Fe</name>
        <dbReference type="ChEBI" id="CHEBI:18248"/>
    </ligandPart>
</feature>
<organism evidence="14 15">
    <name type="scientific">Podospora fimiseda</name>
    <dbReference type="NCBI Taxonomy" id="252190"/>
    <lineage>
        <taxon>Eukaryota</taxon>
        <taxon>Fungi</taxon>
        <taxon>Dikarya</taxon>
        <taxon>Ascomycota</taxon>
        <taxon>Pezizomycotina</taxon>
        <taxon>Sordariomycetes</taxon>
        <taxon>Sordariomycetidae</taxon>
        <taxon>Sordariales</taxon>
        <taxon>Podosporaceae</taxon>
        <taxon>Podospora</taxon>
    </lineage>
</organism>
<evidence type="ECO:0000256" key="2">
    <source>
        <dbReference type="ARBA" id="ARBA00004370"/>
    </source>
</evidence>
<keyword evidence="5 13" id="KW-0812">Transmembrane</keyword>
<dbReference type="GO" id="GO:0020037">
    <property type="term" value="F:heme binding"/>
    <property type="evidence" value="ECO:0007669"/>
    <property type="project" value="InterPro"/>
</dbReference>
<protein>
    <submittedName>
        <fullName evidence="14">Cytochrome P450 E-class, group IV</fullName>
    </submittedName>
</protein>
<dbReference type="Pfam" id="PF00067">
    <property type="entry name" value="p450"/>
    <property type="match status" value="1"/>
</dbReference>
<evidence type="ECO:0000256" key="3">
    <source>
        <dbReference type="ARBA" id="ARBA00010617"/>
    </source>
</evidence>
<dbReference type="Proteomes" id="UP001301958">
    <property type="component" value="Unassembled WGS sequence"/>
</dbReference>
<evidence type="ECO:0000256" key="6">
    <source>
        <dbReference type="ARBA" id="ARBA00022723"/>
    </source>
</evidence>
<keyword evidence="6 12" id="KW-0479">Metal-binding</keyword>